<keyword evidence="3" id="KW-0813">Transport</keyword>
<feature type="transmembrane region" description="Helical" evidence="8">
    <location>
        <begin position="238"/>
        <end position="258"/>
    </location>
</feature>
<feature type="transmembrane region" description="Helical" evidence="8">
    <location>
        <begin position="371"/>
        <end position="393"/>
    </location>
</feature>
<dbReference type="PANTHER" id="PTHR14233:SF4">
    <property type="entry name" value="SOLUTE CARRIER FAMILY 35 MEMBER F2"/>
    <property type="match status" value="1"/>
</dbReference>
<evidence type="ECO:0000256" key="3">
    <source>
        <dbReference type="ARBA" id="ARBA00022448"/>
    </source>
</evidence>
<evidence type="ECO:0000313" key="10">
    <source>
        <dbReference type="Proteomes" id="UP001224775"/>
    </source>
</evidence>
<dbReference type="InterPro" id="IPR037185">
    <property type="entry name" value="EmrE-like"/>
</dbReference>
<feature type="transmembrane region" description="Helical" evidence="8">
    <location>
        <begin position="405"/>
        <end position="424"/>
    </location>
</feature>
<proteinExistence type="inferred from homology"/>
<feature type="transmembrane region" description="Helical" evidence="8">
    <location>
        <begin position="173"/>
        <end position="192"/>
    </location>
</feature>
<keyword evidence="10" id="KW-1185">Reference proteome</keyword>
<feature type="region of interest" description="Disordered" evidence="7">
    <location>
        <begin position="426"/>
        <end position="472"/>
    </location>
</feature>
<dbReference type="Proteomes" id="UP001224775">
    <property type="component" value="Unassembled WGS sequence"/>
</dbReference>
<feature type="region of interest" description="Disordered" evidence="7">
    <location>
        <begin position="116"/>
        <end position="135"/>
    </location>
</feature>
<keyword evidence="6 8" id="KW-0472">Membrane</keyword>
<dbReference type="InterPro" id="IPR009262">
    <property type="entry name" value="SLC35_F1/F2/F6"/>
</dbReference>
<feature type="transmembrane region" description="Helical" evidence="8">
    <location>
        <begin position="198"/>
        <end position="217"/>
    </location>
</feature>
<feature type="transmembrane region" description="Helical" evidence="8">
    <location>
        <begin position="47"/>
        <end position="68"/>
    </location>
</feature>
<protein>
    <submittedName>
        <fullName evidence="9">Transmembrane transporter</fullName>
    </submittedName>
</protein>
<keyword evidence="5 8" id="KW-1133">Transmembrane helix</keyword>
<evidence type="ECO:0000256" key="7">
    <source>
        <dbReference type="SAM" id="MobiDB-lite"/>
    </source>
</evidence>
<comment type="caution">
    <text evidence="9">The sequence shown here is derived from an EMBL/GenBank/DDBJ whole genome shotgun (WGS) entry which is preliminary data.</text>
</comment>
<evidence type="ECO:0000256" key="1">
    <source>
        <dbReference type="ARBA" id="ARBA00004141"/>
    </source>
</evidence>
<dbReference type="SUPFAM" id="SSF103481">
    <property type="entry name" value="Multidrug resistance efflux transporter EmrE"/>
    <property type="match status" value="1"/>
</dbReference>
<evidence type="ECO:0000256" key="6">
    <source>
        <dbReference type="ARBA" id="ARBA00023136"/>
    </source>
</evidence>
<dbReference type="GO" id="GO:0016020">
    <property type="term" value="C:membrane"/>
    <property type="evidence" value="ECO:0007669"/>
    <property type="project" value="UniProtKB-SubCell"/>
</dbReference>
<gene>
    <name evidence="9" type="ORF">QTG54_001076</name>
</gene>
<name>A0AAD8YPQ8_9STRA</name>
<dbReference type="InterPro" id="IPR052221">
    <property type="entry name" value="SLC35F_Transporter"/>
</dbReference>
<evidence type="ECO:0000256" key="8">
    <source>
        <dbReference type="SAM" id="Phobius"/>
    </source>
</evidence>
<comment type="subcellular location">
    <subcellularLocation>
        <location evidence="1">Membrane</location>
        <topology evidence="1">Multi-pass membrane protein</topology>
    </subcellularLocation>
</comment>
<dbReference type="EMBL" id="JATAAI010000001">
    <property type="protein sequence ID" value="KAK1749137.1"/>
    <property type="molecule type" value="Genomic_DNA"/>
</dbReference>
<evidence type="ECO:0000256" key="4">
    <source>
        <dbReference type="ARBA" id="ARBA00022692"/>
    </source>
</evidence>
<reference evidence="9" key="1">
    <citation type="submission" date="2023-06" db="EMBL/GenBank/DDBJ databases">
        <title>Survivors Of The Sea: Transcriptome response of Skeletonema marinoi to long-term dormancy.</title>
        <authorList>
            <person name="Pinder M.I.M."/>
            <person name="Kourtchenko O."/>
            <person name="Robertson E.K."/>
            <person name="Larsson T."/>
            <person name="Maumus F."/>
            <person name="Osuna-Cruz C.M."/>
            <person name="Vancaester E."/>
            <person name="Stenow R."/>
            <person name="Vandepoele K."/>
            <person name="Ploug H."/>
            <person name="Bruchert V."/>
            <person name="Godhe A."/>
            <person name="Topel M."/>
        </authorList>
    </citation>
    <scope>NUCLEOTIDE SEQUENCE</scope>
    <source>
        <strain evidence="9">R05AC</strain>
    </source>
</reference>
<evidence type="ECO:0000313" key="9">
    <source>
        <dbReference type="EMBL" id="KAK1749137.1"/>
    </source>
</evidence>
<evidence type="ECO:0000256" key="2">
    <source>
        <dbReference type="ARBA" id="ARBA00007863"/>
    </source>
</evidence>
<dbReference type="GO" id="GO:0022857">
    <property type="term" value="F:transmembrane transporter activity"/>
    <property type="evidence" value="ECO:0007669"/>
    <property type="project" value="InterPro"/>
</dbReference>
<feature type="transmembrane region" description="Helical" evidence="8">
    <location>
        <begin position="310"/>
        <end position="330"/>
    </location>
</feature>
<dbReference type="AlphaFoldDB" id="A0AAD8YPQ8"/>
<feature type="compositionally biased region" description="Basic and acidic residues" evidence="7">
    <location>
        <begin position="436"/>
        <end position="446"/>
    </location>
</feature>
<dbReference type="PANTHER" id="PTHR14233">
    <property type="entry name" value="DUF914-RELATED"/>
    <property type="match status" value="1"/>
</dbReference>
<sequence>MVHCPCPRRRNVRRSSGDSASLVQSISQTVTSTIVDGLVHTASHWRVILLGQGVALVLAVAGAANEILSMECTVSAPSTYNFFTYSIIAIFGAFALKREEKLSKADEINIEEQERFQSIGPSGQGDGDVEDDEITIDSEPRQTRFSIRRSQRDTTTIRSGNNSTGSKDKIRTYPFLCGLFTIHAKWYYYAFVALVESQAYYLIFVAFRYTSFTFVYVSDALAIPSAMIFTKLIMKRGYLWMHLIGGAICVAGIVMNTAGDMTLQDGLEHAASFEHIRGDLYAVLGAVLLGLDDVLSEILVTNFGGVREMLFMKGLFGALISILQICFFEIDNVRDLFGSNYGAPCDMSRRMVLFFTHIAFRALDVWGEMQFLLVSEAALLNLMLLTSDLYAALFDVIRVGLHLTGYFYAAFGTICFGIVLYEAGPSPTESGNSETTPKDIEFHSREEDESFVADTEHTSNLGNKIRTHGELA</sequence>
<feature type="transmembrane region" description="Helical" evidence="8">
    <location>
        <begin position="278"/>
        <end position="298"/>
    </location>
</feature>
<comment type="similarity">
    <text evidence="2">Belongs to the SLC35F solute transporter family.</text>
</comment>
<feature type="transmembrane region" description="Helical" evidence="8">
    <location>
        <begin position="80"/>
        <end position="96"/>
    </location>
</feature>
<keyword evidence="4 8" id="KW-0812">Transmembrane</keyword>
<accession>A0AAD8YPQ8</accession>
<organism evidence="9 10">
    <name type="scientific">Skeletonema marinoi</name>
    <dbReference type="NCBI Taxonomy" id="267567"/>
    <lineage>
        <taxon>Eukaryota</taxon>
        <taxon>Sar</taxon>
        <taxon>Stramenopiles</taxon>
        <taxon>Ochrophyta</taxon>
        <taxon>Bacillariophyta</taxon>
        <taxon>Coscinodiscophyceae</taxon>
        <taxon>Thalassiosirophycidae</taxon>
        <taxon>Thalassiosirales</taxon>
        <taxon>Skeletonemataceae</taxon>
        <taxon>Skeletonema</taxon>
        <taxon>Skeletonema marinoi-dohrnii complex</taxon>
    </lineage>
</organism>
<dbReference type="Pfam" id="PF06027">
    <property type="entry name" value="SLC35F"/>
    <property type="match status" value="1"/>
</dbReference>
<evidence type="ECO:0000256" key="5">
    <source>
        <dbReference type="ARBA" id="ARBA00022989"/>
    </source>
</evidence>